<sequence length="115" mass="12804">MKKPQWQCEGEDPDYRFTLANERTYLAWIRTALALLASGIVLDHLTRIHPAPRSAVGAIGLVSLAAFCTVIAYLRWRANEIAMRNKRALPHNPPLAILCIILAALSVFVGLRILD</sequence>
<keyword evidence="2" id="KW-1003">Cell membrane</keyword>
<evidence type="ECO:0000313" key="8">
    <source>
        <dbReference type="EMBL" id="OZI40410.1"/>
    </source>
</evidence>
<dbReference type="EMBL" id="NEVL01000001">
    <property type="protein sequence ID" value="OZI40410.1"/>
    <property type="molecule type" value="Genomic_DNA"/>
</dbReference>
<dbReference type="RefSeq" id="WP_094824528.1">
    <property type="nucleotide sequence ID" value="NZ_NEVL01000001.1"/>
</dbReference>
<feature type="domain" description="DUF202" evidence="7">
    <location>
        <begin position="16"/>
        <end position="80"/>
    </location>
</feature>
<evidence type="ECO:0000256" key="1">
    <source>
        <dbReference type="ARBA" id="ARBA00004651"/>
    </source>
</evidence>
<dbReference type="AlphaFoldDB" id="A0A261SU61"/>
<evidence type="ECO:0000256" key="4">
    <source>
        <dbReference type="ARBA" id="ARBA00022989"/>
    </source>
</evidence>
<dbReference type="InterPro" id="IPR003807">
    <property type="entry name" value="DUF202"/>
</dbReference>
<reference evidence="8 9" key="1">
    <citation type="submission" date="2017-05" db="EMBL/GenBank/DDBJ databases">
        <title>Complete and WGS of Bordetella genogroups.</title>
        <authorList>
            <person name="Spilker T."/>
            <person name="LiPuma J."/>
        </authorList>
    </citation>
    <scope>NUCLEOTIDE SEQUENCE [LARGE SCALE GENOMIC DNA]</scope>
    <source>
        <strain evidence="8 9">AU17610</strain>
    </source>
</reference>
<protein>
    <recommendedName>
        <fullName evidence="7">DUF202 domain-containing protein</fullName>
    </recommendedName>
</protein>
<comment type="subcellular location">
    <subcellularLocation>
        <location evidence="1">Cell membrane</location>
        <topology evidence="1">Multi-pass membrane protein</topology>
    </subcellularLocation>
</comment>
<dbReference type="GO" id="GO:0005886">
    <property type="term" value="C:plasma membrane"/>
    <property type="evidence" value="ECO:0007669"/>
    <property type="project" value="UniProtKB-SubCell"/>
</dbReference>
<feature type="transmembrane region" description="Helical" evidence="6">
    <location>
        <begin position="25"/>
        <end position="42"/>
    </location>
</feature>
<evidence type="ECO:0000256" key="3">
    <source>
        <dbReference type="ARBA" id="ARBA00022692"/>
    </source>
</evidence>
<feature type="transmembrane region" description="Helical" evidence="6">
    <location>
        <begin position="95"/>
        <end position="114"/>
    </location>
</feature>
<dbReference type="OrthoDB" id="582337at2"/>
<evidence type="ECO:0000313" key="9">
    <source>
        <dbReference type="Proteomes" id="UP000217005"/>
    </source>
</evidence>
<keyword evidence="4 6" id="KW-1133">Transmembrane helix</keyword>
<evidence type="ECO:0000259" key="7">
    <source>
        <dbReference type="Pfam" id="PF02656"/>
    </source>
</evidence>
<evidence type="ECO:0000256" key="6">
    <source>
        <dbReference type="SAM" id="Phobius"/>
    </source>
</evidence>
<evidence type="ECO:0000256" key="2">
    <source>
        <dbReference type="ARBA" id="ARBA00022475"/>
    </source>
</evidence>
<dbReference type="Pfam" id="PF02656">
    <property type="entry name" value="DUF202"/>
    <property type="match status" value="1"/>
</dbReference>
<dbReference type="PANTHER" id="PTHR34187:SF2">
    <property type="entry name" value="DUF202 DOMAIN-CONTAINING PROTEIN"/>
    <property type="match status" value="1"/>
</dbReference>
<feature type="transmembrane region" description="Helical" evidence="6">
    <location>
        <begin position="54"/>
        <end position="74"/>
    </location>
</feature>
<name>A0A261SU61_9BORD</name>
<dbReference type="InterPro" id="IPR052053">
    <property type="entry name" value="IM_YidH-like"/>
</dbReference>
<keyword evidence="3 6" id="KW-0812">Transmembrane</keyword>
<gene>
    <name evidence="8" type="ORF">CEG14_01180</name>
</gene>
<proteinExistence type="predicted"/>
<comment type="caution">
    <text evidence="8">The sequence shown here is derived from an EMBL/GenBank/DDBJ whole genome shotgun (WGS) entry which is preliminary data.</text>
</comment>
<evidence type="ECO:0000256" key="5">
    <source>
        <dbReference type="ARBA" id="ARBA00023136"/>
    </source>
</evidence>
<organism evidence="8 9">
    <name type="scientific">Bordetella genomosp. 1</name>
    <dbReference type="NCBI Taxonomy" id="1395607"/>
    <lineage>
        <taxon>Bacteria</taxon>
        <taxon>Pseudomonadati</taxon>
        <taxon>Pseudomonadota</taxon>
        <taxon>Betaproteobacteria</taxon>
        <taxon>Burkholderiales</taxon>
        <taxon>Alcaligenaceae</taxon>
        <taxon>Bordetella</taxon>
    </lineage>
</organism>
<dbReference type="PANTHER" id="PTHR34187">
    <property type="entry name" value="FGR18P"/>
    <property type="match status" value="1"/>
</dbReference>
<keyword evidence="5 6" id="KW-0472">Membrane</keyword>
<accession>A0A261SU61</accession>
<dbReference type="Proteomes" id="UP000217005">
    <property type="component" value="Unassembled WGS sequence"/>
</dbReference>